<reference evidence="1 2" key="1">
    <citation type="journal article" date="2016" name="Nat. Commun.">
        <title>Thousands of microbial genomes shed light on interconnected biogeochemical processes in an aquifer system.</title>
        <authorList>
            <person name="Anantharaman K."/>
            <person name="Brown C.T."/>
            <person name="Hug L.A."/>
            <person name="Sharon I."/>
            <person name="Castelle C.J."/>
            <person name="Probst A.J."/>
            <person name="Thomas B.C."/>
            <person name="Singh A."/>
            <person name="Wilkins M.J."/>
            <person name="Karaoz U."/>
            <person name="Brodie E.L."/>
            <person name="Williams K.H."/>
            <person name="Hubbard S.S."/>
            <person name="Banfield J.F."/>
        </authorList>
    </citation>
    <scope>NUCLEOTIDE SEQUENCE [LARGE SCALE GENOMIC DNA]</scope>
</reference>
<evidence type="ECO:0008006" key="3">
    <source>
        <dbReference type="Google" id="ProtNLM"/>
    </source>
</evidence>
<protein>
    <recommendedName>
        <fullName evidence="3">Big-1 domain-containing protein</fullName>
    </recommendedName>
</protein>
<evidence type="ECO:0000313" key="2">
    <source>
        <dbReference type="Proteomes" id="UP000179243"/>
    </source>
</evidence>
<dbReference type="Gene3D" id="2.60.40.10">
    <property type="entry name" value="Immunoglobulins"/>
    <property type="match status" value="1"/>
</dbReference>
<comment type="caution">
    <text evidence="1">The sequence shown here is derived from an EMBL/GenBank/DDBJ whole genome shotgun (WGS) entry which is preliminary data.</text>
</comment>
<accession>A0A1F7F0W4</accession>
<gene>
    <name evidence="1" type="ORF">A2519_20565</name>
</gene>
<dbReference type="SUPFAM" id="SSF49373">
    <property type="entry name" value="Invasin/intimin cell-adhesion fragments"/>
    <property type="match status" value="1"/>
</dbReference>
<dbReference type="PROSITE" id="PS51257">
    <property type="entry name" value="PROKAR_LIPOPROTEIN"/>
    <property type="match status" value="1"/>
</dbReference>
<proteinExistence type="predicted"/>
<dbReference type="InterPro" id="IPR008964">
    <property type="entry name" value="Invasin/intimin_cell_adhesion"/>
</dbReference>
<evidence type="ECO:0000313" key="1">
    <source>
        <dbReference type="EMBL" id="OGK00203.1"/>
    </source>
</evidence>
<organism evidence="1 2">
    <name type="scientific">Candidatus Raymondbacteria bacterium RIFOXYD12_FULL_49_13</name>
    <dbReference type="NCBI Taxonomy" id="1817890"/>
    <lineage>
        <taxon>Bacteria</taxon>
        <taxon>Raymondiibacteriota</taxon>
    </lineage>
</organism>
<sequence length="369" mass="37817">MIKTIVFACGAGLFLLGCDGVFSPGPQSAPVVPDTADLRDTVPLLSSKEPALIALESISFSRVSVTGVGGVETSVITFLVMDSAGTRVNGAYCIQFQKNGPDSGGVLVTLSDTTNNGHVTCVYKSGTAAGVCAINAEYRDANLAIRASSAIVPLLVSGGPPVGSNFTLIPEKVNIPLVIGTGIQVRALLFDAYGNPACPVMVYFSATGGGITEGGLSDSVGQVDALFLISENVPVDSKITITAVTRDASRQEISASSELVISGLPVLTLSHPGSPSDTIPVSAGGSAAVRVHVADANGYPLSCGTHIVMSVSGSAELLGETDITLPDVVSGYTDFEVRIRDAGMQYAYFNVAVTSPNGSRTTGLWAKIQ</sequence>
<dbReference type="Proteomes" id="UP000179243">
    <property type="component" value="Unassembled WGS sequence"/>
</dbReference>
<dbReference type="EMBL" id="MFYX01000152">
    <property type="protein sequence ID" value="OGK00203.1"/>
    <property type="molecule type" value="Genomic_DNA"/>
</dbReference>
<dbReference type="InterPro" id="IPR013783">
    <property type="entry name" value="Ig-like_fold"/>
</dbReference>
<dbReference type="AlphaFoldDB" id="A0A1F7F0W4"/>
<name>A0A1F7F0W4_UNCRA</name>